<keyword evidence="2" id="KW-1185">Reference proteome</keyword>
<dbReference type="PANTHER" id="PTHR13593:SF112">
    <property type="entry name" value="PI-PLC X DOMAIN-CONTAINING PROTEIN 1"/>
    <property type="match status" value="1"/>
</dbReference>
<name>A0A3Q2NU74_FUNHE</name>
<dbReference type="PANTHER" id="PTHR13593">
    <property type="match status" value="1"/>
</dbReference>
<protein>
    <submittedName>
        <fullName evidence="1">Phosphatidylinositol specific phospholipase C X domain containing 1</fullName>
    </submittedName>
</protein>
<dbReference type="SUPFAM" id="SSF51695">
    <property type="entry name" value="PLC-like phosphodiesterases"/>
    <property type="match status" value="1"/>
</dbReference>
<proteinExistence type="predicted"/>
<accession>A0A3Q2NU74</accession>
<dbReference type="AlphaFoldDB" id="A0A3Q2NU74"/>
<dbReference type="InterPro" id="IPR017946">
    <property type="entry name" value="PLC-like_Pdiesterase_TIM-brl"/>
</dbReference>
<dbReference type="GeneTree" id="ENSGT00940000161625"/>
<dbReference type="Gene3D" id="3.20.20.190">
    <property type="entry name" value="Phosphatidylinositol (PI) phosphodiesterase"/>
    <property type="match status" value="1"/>
</dbReference>
<dbReference type="Ensembl" id="ENSFHET00000011602.1">
    <property type="protein sequence ID" value="ENSFHEP00000002822.1"/>
    <property type="gene ID" value="ENSFHEG00000003627.1"/>
</dbReference>
<reference evidence="1" key="2">
    <citation type="submission" date="2025-09" db="UniProtKB">
        <authorList>
            <consortium name="Ensembl"/>
        </authorList>
    </citation>
    <scope>IDENTIFICATION</scope>
</reference>
<dbReference type="GO" id="GO:0008081">
    <property type="term" value="F:phosphoric diester hydrolase activity"/>
    <property type="evidence" value="ECO:0007669"/>
    <property type="project" value="InterPro"/>
</dbReference>
<dbReference type="GO" id="GO:0006629">
    <property type="term" value="P:lipid metabolic process"/>
    <property type="evidence" value="ECO:0007669"/>
    <property type="project" value="InterPro"/>
</dbReference>
<dbReference type="STRING" id="8078.ENSFHEP00000002822"/>
<evidence type="ECO:0000313" key="1">
    <source>
        <dbReference type="Ensembl" id="ENSFHEP00000002822.1"/>
    </source>
</evidence>
<dbReference type="Proteomes" id="UP000265000">
    <property type="component" value="Unplaced"/>
</dbReference>
<reference evidence="1" key="1">
    <citation type="submission" date="2025-08" db="UniProtKB">
        <authorList>
            <consortium name="Ensembl"/>
        </authorList>
    </citation>
    <scope>IDENTIFICATION</scope>
</reference>
<organism evidence="1 2">
    <name type="scientific">Fundulus heteroclitus</name>
    <name type="common">Killifish</name>
    <name type="synonym">Mummichog</name>
    <dbReference type="NCBI Taxonomy" id="8078"/>
    <lineage>
        <taxon>Eukaryota</taxon>
        <taxon>Metazoa</taxon>
        <taxon>Chordata</taxon>
        <taxon>Craniata</taxon>
        <taxon>Vertebrata</taxon>
        <taxon>Euteleostomi</taxon>
        <taxon>Actinopterygii</taxon>
        <taxon>Neopterygii</taxon>
        <taxon>Teleostei</taxon>
        <taxon>Neoteleostei</taxon>
        <taxon>Acanthomorphata</taxon>
        <taxon>Ovalentaria</taxon>
        <taxon>Atherinomorphae</taxon>
        <taxon>Cyprinodontiformes</taxon>
        <taxon>Fundulidae</taxon>
        <taxon>Fundulus</taxon>
    </lineage>
</organism>
<dbReference type="InterPro" id="IPR051057">
    <property type="entry name" value="PI-PLC_domain"/>
</dbReference>
<evidence type="ECO:0000313" key="2">
    <source>
        <dbReference type="Proteomes" id="UP000265000"/>
    </source>
</evidence>
<sequence>MRRRDKLGGSLFWVHLSPCVQEALEELALWLDAHPKEVIIISCSHFESLTDGDHVQLVEFILSLFSGKLCFSQDVPTLRSCWSGGQQVIVSYDNQQMVQQHPELWPSIPYWYADSPNPTRVIAYLEEQKRHGRPAGFYVSGLNLTEDALYIFLHPFQNLKTMTTKALSPLLRWTAEQRPGLKGGGVNIVCCDFVGLSRFCSIVIDLNFKLLKAAAGTSSGTHLQPG</sequence>